<evidence type="ECO:0008006" key="4">
    <source>
        <dbReference type="Google" id="ProtNLM"/>
    </source>
</evidence>
<feature type="signal peptide" evidence="1">
    <location>
        <begin position="1"/>
        <end position="17"/>
    </location>
</feature>
<comment type="caution">
    <text evidence="2">The sequence shown here is derived from an EMBL/GenBank/DDBJ whole genome shotgun (WGS) entry which is preliminary data.</text>
</comment>
<name>A0A8S1EDG3_9INSE</name>
<organism evidence="2 3">
    <name type="scientific">Cloeon dipterum</name>
    <dbReference type="NCBI Taxonomy" id="197152"/>
    <lineage>
        <taxon>Eukaryota</taxon>
        <taxon>Metazoa</taxon>
        <taxon>Ecdysozoa</taxon>
        <taxon>Arthropoda</taxon>
        <taxon>Hexapoda</taxon>
        <taxon>Insecta</taxon>
        <taxon>Pterygota</taxon>
        <taxon>Palaeoptera</taxon>
        <taxon>Ephemeroptera</taxon>
        <taxon>Pisciforma</taxon>
        <taxon>Baetidae</taxon>
        <taxon>Cloeon</taxon>
    </lineage>
</organism>
<gene>
    <name evidence="2" type="ORF">CLODIP_2_CD03204</name>
</gene>
<dbReference type="EMBL" id="CADEPI010000740">
    <property type="protein sequence ID" value="CAB3388301.1"/>
    <property type="molecule type" value="Genomic_DNA"/>
</dbReference>
<accession>A0A8S1EDG3</accession>
<evidence type="ECO:0000313" key="2">
    <source>
        <dbReference type="EMBL" id="CAB3388301.1"/>
    </source>
</evidence>
<reference evidence="2 3" key="1">
    <citation type="submission" date="2020-04" db="EMBL/GenBank/DDBJ databases">
        <authorList>
            <person name="Alioto T."/>
            <person name="Alioto T."/>
            <person name="Gomez Garrido J."/>
        </authorList>
    </citation>
    <scope>NUCLEOTIDE SEQUENCE [LARGE SCALE GENOMIC DNA]</scope>
</reference>
<feature type="chain" id="PRO_5035886525" description="Protein quiver" evidence="1">
    <location>
        <begin position="18"/>
        <end position="159"/>
    </location>
</feature>
<proteinExistence type="predicted"/>
<sequence length="159" mass="17263">MVRTCLLLTLLVNSGFALHCHTCNSQTDRDCTADHQHVRYDASLAKSCEQSFRETLNSVRGMYPGQTSLDVESLVKHQKSSENCVRFSLSKEGANKTVHFFGCSVLGGRETCTSLQRAMGRLHFHGCHLCAGDMCNHAALPLISAYLAAGLALLAAAFA</sequence>
<keyword evidence="3" id="KW-1185">Reference proteome</keyword>
<evidence type="ECO:0000313" key="3">
    <source>
        <dbReference type="Proteomes" id="UP000494165"/>
    </source>
</evidence>
<protein>
    <recommendedName>
        <fullName evidence="4">Protein quiver</fullName>
    </recommendedName>
</protein>
<dbReference type="AlphaFoldDB" id="A0A8S1EDG3"/>
<dbReference type="Proteomes" id="UP000494165">
    <property type="component" value="Unassembled WGS sequence"/>
</dbReference>
<evidence type="ECO:0000256" key="1">
    <source>
        <dbReference type="SAM" id="SignalP"/>
    </source>
</evidence>
<keyword evidence="1" id="KW-0732">Signal</keyword>